<accession>A0ABY4RYY9</accession>
<gene>
    <name evidence="1" type="ORF">SK3146_06318</name>
</gene>
<keyword evidence="2" id="KW-1185">Reference proteome</keyword>
<protein>
    <submittedName>
        <fullName evidence="1">Uncharacterized protein</fullName>
    </submittedName>
</protein>
<dbReference type="EMBL" id="CP027059">
    <property type="protein sequence ID" value="UQZ87025.1"/>
    <property type="molecule type" value="Genomic_DNA"/>
</dbReference>
<dbReference type="Proteomes" id="UP001057134">
    <property type="component" value="Chromosome"/>
</dbReference>
<proteinExistence type="predicted"/>
<evidence type="ECO:0000313" key="1">
    <source>
        <dbReference type="EMBL" id="UQZ87025.1"/>
    </source>
</evidence>
<sequence length="145" mass="16265">MKSYWLTPVEFCADRTIMPGERIELGPEQDRERFLALVKAVHSRMLVPFKANLLLSEEAELACGVDELPFDLSSSEEIAFDERLALSHCALAYIDRLPSASEMSGWLQTAAKRAAGETGAERIAGWLHMMNKWNEQGLPVMLLVQ</sequence>
<dbReference type="RefSeq" id="WP_249862519.1">
    <property type="nucleotide sequence ID" value="NZ_CP027059.1"/>
</dbReference>
<organism evidence="1 2">
    <name type="scientific">Paenibacillus konkukensis</name>
    <dbReference type="NCBI Taxonomy" id="2020716"/>
    <lineage>
        <taxon>Bacteria</taxon>
        <taxon>Bacillati</taxon>
        <taxon>Bacillota</taxon>
        <taxon>Bacilli</taxon>
        <taxon>Bacillales</taxon>
        <taxon>Paenibacillaceae</taxon>
        <taxon>Paenibacillus</taxon>
    </lineage>
</organism>
<reference evidence="1" key="2">
    <citation type="journal article" date="2021" name="J Anim Sci Technol">
        <title>Complete genome sequence of Paenibacillus konkukensis sp. nov. SK3146 as a potential probiotic strain.</title>
        <authorList>
            <person name="Jung H.I."/>
            <person name="Park S."/>
            <person name="Niu K.M."/>
            <person name="Lee S.W."/>
            <person name="Kothari D."/>
            <person name="Yi K.J."/>
            <person name="Kim S.K."/>
        </authorList>
    </citation>
    <scope>NUCLEOTIDE SEQUENCE</scope>
    <source>
        <strain evidence="1">SK3146</strain>
    </source>
</reference>
<name>A0ABY4RYY9_9BACL</name>
<reference evidence="1" key="1">
    <citation type="submission" date="2018-02" db="EMBL/GenBank/DDBJ databases">
        <authorList>
            <person name="Kim S.-K."/>
            <person name="Jung H.-I."/>
            <person name="Lee S.-W."/>
        </authorList>
    </citation>
    <scope>NUCLEOTIDE SEQUENCE</scope>
    <source>
        <strain evidence="1">SK3146</strain>
    </source>
</reference>
<evidence type="ECO:0000313" key="2">
    <source>
        <dbReference type="Proteomes" id="UP001057134"/>
    </source>
</evidence>